<organism evidence="4">
    <name type="scientific">metagenome</name>
    <dbReference type="NCBI Taxonomy" id="256318"/>
    <lineage>
        <taxon>unclassified sequences</taxon>
        <taxon>metagenomes</taxon>
    </lineage>
</organism>
<keyword evidence="4" id="KW-0560">Oxidoreductase</keyword>
<dbReference type="SUPFAM" id="SSF51735">
    <property type="entry name" value="NAD(P)-binding Rossmann-fold domains"/>
    <property type="match status" value="1"/>
</dbReference>
<protein>
    <submittedName>
        <fullName evidence="4">D-erythronate dehydrogenase</fullName>
        <ecNumber evidence="4">1.1.1.410</ecNumber>
    </submittedName>
</protein>
<dbReference type="Gene3D" id="3.90.25.10">
    <property type="entry name" value="UDP-galactose 4-epimerase, domain 1"/>
    <property type="match status" value="1"/>
</dbReference>
<accession>A0A380TEV9</accession>
<proteinExistence type="predicted"/>
<reference evidence="4" key="1">
    <citation type="submission" date="2018-07" db="EMBL/GenBank/DDBJ databases">
        <authorList>
            <person name="Quirk P.G."/>
            <person name="Krulwich T.A."/>
        </authorList>
    </citation>
    <scope>NUCLEOTIDE SEQUENCE</scope>
</reference>
<dbReference type="PANTHER" id="PTHR43103:SF3">
    <property type="entry name" value="ADP-L-GLYCERO-D-MANNO-HEPTOSE-6-EPIMERASE"/>
    <property type="match status" value="1"/>
</dbReference>
<name>A0A380TEV9_9ZZZZ</name>
<evidence type="ECO:0000313" key="4">
    <source>
        <dbReference type="EMBL" id="SUS06567.1"/>
    </source>
</evidence>
<dbReference type="CDD" id="cd05238">
    <property type="entry name" value="Gne_like_SDR_e"/>
    <property type="match status" value="1"/>
</dbReference>
<gene>
    <name evidence="4" type="primary">denD</name>
    <name evidence="4" type="ORF">DF3PB_30020</name>
</gene>
<sequence>MKIIITGGAGFLGQRLAQQLLAHHGESVSILLVDRVTTDAFAADRRVQSAACDITDEAALARLLTPDTAIVYHLAAIVSGQAEAEFDLGMKINLEATRTLLEICRRLPAPPKFLFTSSLAVFGGELPAVITDQIFVCPQSSYGAEKAVGELLVNEYSRRGFVDGRVLRLPTITVRPGKPNRAASSFVSGIIREPLNGEPAICPVGREVLLWISSPATAVGNLRHAHLVPAAALGKSRTINLPGLSVTVGEMIDTLERIAGREVAARIRSERDEAVERIVTSWPGRFETPRALALGFQRDDSFEAIVRHYQREMVSTRQT</sequence>
<dbReference type="AlphaFoldDB" id="A0A380TEV9"/>
<evidence type="ECO:0000256" key="1">
    <source>
        <dbReference type="ARBA" id="ARBA00022857"/>
    </source>
</evidence>
<dbReference type="NCBIfam" id="NF043036">
    <property type="entry name" value="ErythonDh"/>
    <property type="match status" value="1"/>
</dbReference>
<keyword evidence="2" id="KW-0119">Carbohydrate metabolism</keyword>
<feature type="domain" description="NAD-dependent epimerase/dehydratase" evidence="3">
    <location>
        <begin position="3"/>
        <end position="200"/>
    </location>
</feature>
<dbReference type="Pfam" id="PF01370">
    <property type="entry name" value="Epimerase"/>
    <property type="match status" value="1"/>
</dbReference>
<dbReference type="PANTHER" id="PTHR43103">
    <property type="entry name" value="NUCLEOSIDE-DIPHOSPHATE-SUGAR EPIMERASE"/>
    <property type="match status" value="1"/>
</dbReference>
<dbReference type="InterPro" id="IPR050005">
    <property type="entry name" value="DenD"/>
</dbReference>
<dbReference type="EC" id="1.1.1.410" evidence="4"/>
<dbReference type="Gene3D" id="3.40.50.720">
    <property type="entry name" value="NAD(P)-binding Rossmann-like Domain"/>
    <property type="match status" value="1"/>
</dbReference>
<keyword evidence="1" id="KW-0521">NADP</keyword>
<evidence type="ECO:0000256" key="2">
    <source>
        <dbReference type="ARBA" id="ARBA00023277"/>
    </source>
</evidence>
<dbReference type="InterPro" id="IPR036291">
    <property type="entry name" value="NAD(P)-bd_dom_sf"/>
</dbReference>
<dbReference type="InterPro" id="IPR001509">
    <property type="entry name" value="Epimerase_deHydtase"/>
</dbReference>
<dbReference type="GO" id="GO:0016491">
    <property type="term" value="F:oxidoreductase activity"/>
    <property type="evidence" value="ECO:0007669"/>
    <property type="project" value="UniProtKB-KW"/>
</dbReference>
<dbReference type="EMBL" id="UIDG01000223">
    <property type="protein sequence ID" value="SUS06567.1"/>
    <property type="molecule type" value="Genomic_DNA"/>
</dbReference>
<evidence type="ECO:0000259" key="3">
    <source>
        <dbReference type="Pfam" id="PF01370"/>
    </source>
</evidence>